<dbReference type="SUPFAM" id="SSF51735">
    <property type="entry name" value="NAD(P)-binding Rossmann-fold domains"/>
    <property type="match status" value="1"/>
</dbReference>
<proteinExistence type="predicted"/>
<evidence type="ECO:0000259" key="1">
    <source>
        <dbReference type="Pfam" id="PF09130"/>
    </source>
</evidence>
<dbReference type="SUPFAM" id="SSF48179">
    <property type="entry name" value="6-phosphogluconate dehydrogenase C-terminal domain-like"/>
    <property type="match status" value="1"/>
</dbReference>
<evidence type="ECO:0000313" key="3">
    <source>
        <dbReference type="Proteomes" id="UP001252243"/>
    </source>
</evidence>
<dbReference type="Gene3D" id="1.10.1040.10">
    <property type="entry name" value="N-(1-d-carboxylethyl)-l-norvaline Dehydrogenase, domain 2"/>
    <property type="match status" value="1"/>
</dbReference>
<dbReference type="InterPro" id="IPR015814">
    <property type="entry name" value="Pgluconate_DH_NAD-bd_C"/>
</dbReference>
<dbReference type="Gene3D" id="3.40.50.720">
    <property type="entry name" value="NAD(P)-binding Rossmann-like Domain"/>
    <property type="match status" value="1"/>
</dbReference>
<comment type="caution">
    <text evidence="2">The sequence shown here is derived from an EMBL/GenBank/DDBJ whole genome shotgun (WGS) entry which is preliminary data.</text>
</comment>
<dbReference type="InterPro" id="IPR036291">
    <property type="entry name" value="NAD(P)-bd_dom_sf"/>
</dbReference>
<keyword evidence="3" id="KW-1185">Reference proteome</keyword>
<accession>A0ABU1UHA3</accession>
<gene>
    <name evidence="2" type="ORF">J2X01_003858</name>
</gene>
<dbReference type="Proteomes" id="UP001252243">
    <property type="component" value="Unassembled WGS sequence"/>
</dbReference>
<organism evidence="2 3">
    <name type="scientific">Arthrobacter ginsengisoli</name>
    <dbReference type="NCBI Taxonomy" id="1356565"/>
    <lineage>
        <taxon>Bacteria</taxon>
        <taxon>Bacillati</taxon>
        <taxon>Actinomycetota</taxon>
        <taxon>Actinomycetes</taxon>
        <taxon>Micrococcales</taxon>
        <taxon>Micrococcaceae</taxon>
        <taxon>Arthrobacter</taxon>
    </lineage>
</organism>
<reference evidence="2 3" key="1">
    <citation type="submission" date="2023-07" db="EMBL/GenBank/DDBJ databases">
        <title>Sorghum-associated microbial communities from plants grown in Nebraska, USA.</title>
        <authorList>
            <person name="Schachtman D."/>
        </authorList>
    </citation>
    <scope>NUCLEOTIDE SEQUENCE [LARGE SCALE GENOMIC DNA]</scope>
    <source>
        <strain evidence="2 3">BE167</strain>
    </source>
</reference>
<evidence type="ECO:0000313" key="2">
    <source>
        <dbReference type="EMBL" id="MDR7084547.1"/>
    </source>
</evidence>
<dbReference type="InterPro" id="IPR013328">
    <property type="entry name" value="6PGD_dom2"/>
</dbReference>
<dbReference type="EMBL" id="JAVDVQ010000025">
    <property type="protein sequence ID" value="MDR7084547.1"/>
    <property type="molecule type" value="Genomic_DNA"/>
</dbReference>
<feature type="domain" description="Phosphogluconate dehydrogenase NAD-binding putative C-terminal" evidence="1">
    <location>
        <begin position="182"/>
        <end position="249"/>
    </location>
</feature>
<dbReference type="Pfam" id="PF09130">
    <property type="entry name" value="DUF1932"/>
    <property type="match status" value="1"/>
</dbReference>
<dbReference type="InterPro" id="IPR008927">
    <property type="entry name" value="6-PGluconate_DH-like_C_sf"/>
</dbReference>
<name>A0ABU1UHA3_9MICC</name>
<sequence>MSVHPKVAFVGHSEAGSVVASELIKAGFDVVGFDLAVSRSPIAPMAKSLEEAVAGAAVVLSLGPSSAPFRVAESVVPLLAKSALYGDLSAGTPAVKKELAALFDDGSYADIAVVGQDPVSGEIPALDVAGTGARKLMDLLGPSSLRLEYVSEVPGEATARRLFRSLLVKGMAGVITDSLWAAESMGLQNWAYQEILEEFESHSAQTAKRYLLGTALHVKRRQIEMMDVVEMLNETGYESTMIAAIEFTYGRILHGKKIPFSKAP</sequence>
<dbReference type="RefSeq" id="WP_310061134.1">
    <property type="nucleotide sequence ID" value="NZ_JAVDVQ010000025.1"/>
</dbReference>
<protein>
    <submittedName>
        <fullName evidence="2">3-hydroxyisobutyrate dehydrogenase-like beta-hydroxyacid dehydrogenase</fullName>
    </submittedName>
</protein>